<accession>F4RU08</accession>
<dbReference type="RefSeq" id="XP_007412628.1">
    <property type="nucleotide sequence ID" value="XM_007412566.1"/>
</dbReference>
<dbReference type="Proteomes" id="UP000001072">
    <property type="component" value="Unassembled WGS sequence"/>
</dbReference>
<feature type="signal peptide" evidence="1">
    <location>
        <begin position="1"/>
        <end position="24"/>
    </location>
</feature>
<sequence>MSWKLLASPILYLALVFLLVGDLGSHISANAYDIECTLSWHPPFTPNGPAQCMVAEIPNSKKGKHDGKPQQVYECSWCGRGDGKPSSCYDCLNGNDEPVTGPGGSWDCPAGVDVWPKLGAYQFVCSRFEQGQQVDYFCKRRHLNGACPSDKCKQIE</sequence>
<dbReference type="KEGG" id="mlr:MELLADRAFT_123885"/>
<evidence type="ECO:0000256" key="1">
    <source>
        <dbReference type="SAM" id="SignalP"/>
    </source>
</evidence>
<organism evidence="3">
    <name type="scientific">Melampsora larici-populina (strain 98AG31 / pathotype 3-4-7)</name>
    <name type="common">Poplar leaf rust fungus</name>
    <dbReference type="NCBI Taxonomy" id="747676"/>
    <lineage>
        <taxon>Eukaryota</taxon>
        <taxon>Fungi</taxon>
        <taxon>Dikarya</taxon>
        <taxon>Basidiomycota</taxon>
        <taxon>Pucciniomycotina</taxon>
        <taxon>Pucciniomycetes</taxon>
        <taxon>Pucciniales</taxon>
        <taxon>Melampsoraceae</taxon>
        <taxon>Melampsora</taxon>
    </lineage>
</organism>
<protein>
    <submittedName>
        <fullName evidence="2">Secreted protein</fullName>
    </submittedName>
</protein>
<reference evidence="3" key="1">
    <citation type="journal article" date="2011" name="Proc. Natl. Acad. Sci. U.S.A.">
        <title>Obligate biotrophy features unraveled by the genomic analysis of rust fungi.</title>
        <authorList>
            <person name="Duplessis S."/>
            <person name="Cuomo C.A."/>
            <person name="Lin Y.-C."/>
            <person name="Aerts A."/>
            <person name="Tisserant E."/>
            <person name="Veneault-Fourrey C."/>
            <person name="Joly D.L."/>
            <person name="Hacquard S."/>
            <person name="Amselem J."/>
            <person name="Cantarel B.L."/>
            <person name="Chiu R."/>
            <person name="Coutinho P.M."/>
            <person name="Feau N."/>
            <person name="Field M."/>
            <person name="Frey P."/>
            <person name="Gelhaye E."/>
            <person name="Goldberg J."/>
            <person name="Grabherr M.G."/>
            <person name="Kodira C.D."/>
            <person name="Kohler A."/>
            <person name="Kuees U."/>
            <person name="Lindquist E.A."/>
            <person name="Lucas S.M."/>
            <person name="Mago R."/>
            <person name="Mauceli E."/>
            <person name="Morin E."/>
            <person name="Murat C."/>
            <person name="Pangilinan J.L."/>
            <person name="Park R."/>
            <person name="Pearson M."/>
            <person name="Quesneville H."/>
            <person name="Rouhier N."/>
            <person name="Sakthikumar S."/>
            <person name="Salamov A.A."/>
            <person name="Schmutz J."/>
            <person name="Selles B."/>
            <person name="Shapiro H."/>
            <person name="Tanguay P."/>
            <person name="Tuskan G.A."/>
            <person name="Henrissat B."/>
            <person name="Van de Peer Y."/>
            <person name="Rouze P."/>
            <person name="Ellis J.G."/>
            <person name="Dodds P.N."/>
            <person name="Schein J.E."/>
            <person name="Zhong S."/>
            <person name="Hamelin R.C."/>
            <person name="Grigoriev I.V."/>
            <person name="Szabo L.J."/>
            <person name="Martin F."/>
        </authorList>
    </citation>
    <scope>NUCLEOTIDE SEQUENCE [LARGE SCALE GENOMIC DNA]</scope>
    <source>
        <strain evidence="3">98AG31 / pathotype 3-4-7</strain>
    </source>
</reference>
<dbReference type="GeneID" id="18926515"/>
<gene>
    <name evidence="2" type="ORF">MELLADRAFT_123885</name>
</gene>
<name>F4RU08_MELLP</name>
<dbReference type="HOGENOM" id="CLU_1740947_0_0_1"/>
<dbReference type="AlphaFoldDB" id="F4RU08"/>
<feature type="chain" id="PRO_5003321787" evidence="1">
    <location>
        <begin position="25"/>
        <end position="156"/>
    </location>
</feature>
<evidence type="ECO:0000313" key="3">
    <source>
        <dbReference type="Proteomes" id="UP000001072"/>
    </source>
</evidence>
<keyword evidence="1" id="KW-0732">Signal</keyword>
<dbReference type="VEuPathDB" id="FungiDB:MELLADRAFT_123885"/>
<dbReference type="EMBL" id="GL883120">
    <property type="protein sequence ID" value="EGG04167.1"/>
    <property type="molecule type" value="Genomic_DNA"/>
</dbReference>
<evidence type="ECO:0000313" key="2">
    <source>
        <dbReference type="EMBL" id="EGG04167.1"/>
    </source>
</evidence>
<keyword evidence="3" id="KW-1185">Reference proteome</keyword>
<dbReference type="InParanoid" id="F4RU08"/>
<proteinExistence type="predicted"/>